<dbReference type="PANTHER" id="PTHR30372:SF4">
    <property type="entry name" value="LIPID-A-DISACCHARIDE SYNTHASE, MITOCHONDRIAL-RELATED"/>
    <property type="match status" value="1"/>
</dbReference>
<evidence type="ECO:0000256" key="1">
    <source>
        <dbReference type="ARBA" id="ARBA00002056"/>
    </source>
</evidence>
<comment type="function">
    <text evidence="1">Condensation of UDP-2,3-diacylglucosamine and 2,3-diacylglucosamine-1-phosphate to form lipid A disaccharide, a precursor of lipid A, a phosphorylated glycolipid that anchors the lipopolysaccharide to the outer membrane of the cell.</text>
</comment>
<dbReference type="EMBL" id="MFSR01000034">
    <property type="protein sequence ID" value="OGI39846.1"/>
    <property type="molecule type" value="Genomic_DNA"/>
</dbReference>
<dbReference type="Proteomes" id="UP000179334">
    <property type="component" value="Unassembled WGS sequence"/>
</dbReference>
<comment type="caution">
    <text evidence="12">The sequence shown here is derived from an EMBL/GenBank/DDBJ whole genome shotgun (WGS) entry which is preliminary data.</text>
</comment>
<evidence type="ECO:0000256" key="3">
    <source>
        <dbReference type="ARBA" id="ARBA00012687"/>
    </source>
</evidence>
<dbReference type="GO" id="GO:0008915">
    <property type="term" value="F:lipid-A-disaccharide synthase activity"/>
    <property type="evidence" value="ECO:0007669"/>
    <property type="project" value="UniProtKB-UniRule"/>
</dbReference>
<feature type="non-terminal residue" evidence="12">
    <location>
        <position position="274"/>
    </location>
</feature>
<comment type="similarity">
    <text evidence="2">Belongs to the LpxB family.</text>
</comment>
<evidence type="ECO:0000256" key="10">
    <source>
        <dbReference type="ARBA" id="ARBA00048975"/>
    </source>
</evidence>
<protein>
    <recommendedName>
        <fullName evidence="4 11">Lipid-A-disaccharide synthase</fullName>
        <ecNumber evidence="3 11">2.4.1.182</ecNumber>
    </recommendedName>
</protein>
<dbReference type="NCBIfam" id="TIGR00215">
    <property type="entry name" value="lpxB"/>
    <property type="match status" value="1"/>
</dbReference>
<dbReference type="GO" id="GO:0009245">
    <property type="term" value="P:lipid A biosynthetic process"/>
    <property type="evidence" value="ECO:0007669"/>
    <property type="project" value="UniProtKB-UniRule"/>
</dbReference>
<evidence type="ECO:0000256" key="5">
    <source>
        <dbReference type="ARBA" id="ARBA00022516"/>
    </source>
</evidence>
<keyword evidence="8" id="KW-0808">Transferase</keyword>
<evidence type="ECO:0000313" key="12">
    <source>
        <dbReference type="EMBL" id="OGI39846.1"/>
    </source>
</evidence>
<sequence length="274" mass="31312">MARNDSPIRIGIVAGEVSGDILAAGLMRALKQKMPQLQFEGIAGPHMQAEGCVSMYPLERLSLIGFEALERYPELIAMRRRLANHFRRHPPALFIGVDAPDFNLGLEQKLKAHGIPTIHYVSPTVWAWRGYRLRKIHRAVDHMLTLFPFEARYYRKRGIPVTFVGHPLADKLEPPIHTGRLRRQLGLPARHKIVALLPGSRINELRRHADLFVRTAQWLSARHPDIRFVVPFASQETRALFEQALHRQKAVAQIFRLLDYRSRDAMAVADVVLL</sequence>
<reference evidence="12 13" key="1">
    <citation type="journal article" date="2016" name="Nat. Commun.">
        <title>Thousands of microbial genomes shed light on interconnected biogeochemical processes in an aquifer system.</title>
        <authorList>
            <person name="Anantharaman K."/>
            <person name="Brown C.T."/>
            <person name="Hug L.A."/>
            <person name="Sharon I."/>
            <person name="Castelle C.J."/>
            <person name="Probst A.J."/>
            <person name="Thomas B.C."/>
            <person name="Singh A."/>
            <person name="Wilkins M.J."/>
            <person name="Karaoz U."/>
            <person name="Brodie E.L."/>
            <person name="Williams K.H."/>
            <person name="Hubbard S.S."/>
            <person name="Banfield J.F."/>
        </authorList>
    </citation>
    <scope>NUCLEOTIDE SEQUENCE [LARGE SCALE GENOMIC DNA]</scope>
</reference>
<dbReference type="GO" id="GO:0016020">
    <property type="term" value="C:membrane"/>
    <property type="evidence" value="ECO:0007669"/>
    <property type="project" value="GOC"/>
</dbReference>
<evidence type="ECO:0000256" key="2">
    <source>
        <dbReference type="ARBA" id="ARBA00007868"/>
    </source>
</evidence>
<dbReference type="PANTHER" id="PTHR30372">
    <property type="entry name" value="LIPID-A-DISACCHARIDE SYNTHASE"/>
    <property type="match status" value="1"/>
</dbReference>
<organism evidence="12 13">
    <name type="scientific">Candidatus Muproteobacteria bacterium RBG_16_64_10</name>
    <dbReference type="NCBI Taxonomy" id="1817757"/>
    <lineage>
        <taxon>Bacteria</taxon>
        <taxon>Pseudomonadati</taxon>
        <taxon>Pseudomonadota</taxon>
        <taxon>Candidatus Muproteobacteria</taxon>
    </lineage>
</organism>
<name>A0A1F6T443_9PROT</name>
<dbReference type="GO" id="GO:0005543">
    <property type="term" value="F:phospholipid binding"/>
    <property type="evidence" value="ECO:0007669"/>
    <property type="project" value="TreeGrafter"/>
</dbReference>
<keyword evidence="9" id="KW-0443">Lipid metabolism</keyword>
<dbReference type="EC" id="2.4.1.182" evidence="3 11"/>
<keyword evidence="6" id="KW-0441">Lipid A biosynthesis</keyword>
<evidence type="ECO:0000256" key="9">
    <source>
        <dbReference type="ARBA" id="ARBA00023098"/>
    </source>
</evidence>
<gene>
    <name evidence="12" type="ORF">A2V91_00420</name>
</gene>
<keyword evidence="7" id="KW-0328">Glycosyltransferase</keyword>
<comment type="catalytic activity">
    <reaction evidence="10">
        <text>a lipid X + a UDP-2-N,3-O-bis[(3R)-3-hydroxyacyl]-alpha-D-glucosamine = a lipid A disaccharide + UDP + H(+)</text>
        <dbReference type="Rhea" id="RHEA:67828"/>
        <dbReference type="ChEBI" id="CHEBI:15378"/>
        <dbReference type="ChEBI" id="CHEBI:58223"/>
        <dbReference type="ChEBI" id="CHEBI:137748"/>
        <dbReference type="ChEBI" id="CHEBI:176338"/>
        <dbReference type="ChEBI" id="CHEBI:176343"/>
        <dbReference type="EC" id="2.4.1.182"/>
    </reaction>
</comment>
<accession>A0A1F6T443</accession>
<dbReference type="InterPro" id="IPR003835">
    <property type="entry name" value="Glyco_trans_19"/>
</dbReference>
<dbReference type="AlphaFoldDB" id="A0A1F6T443"/>
<evidence type="ECO:0000256" key="8">
    <source>
        <dbReference type="ARBA" id="ARBA00022679"/>
    </source>
</evidence>
<evidence type="ECO:0000256" key="7">
    <source>
        <dbReference type="ARBA" id="ARBA00022676"/>
    </source>
</evidence>
<proteinExistence type="inferred from homology"/>
<keyword evidence="5" id="KW-0444">Lipid biosynthesis</keyword>
<evidence type="ECO:0000256" key="11">
    <source>
        <dbReference type="NCBIfam" id="TIGR00215"/>
    </source>
</evidence>
<dbReference type="SUPFAM" id="SSF53756">
    <property type="entry name" value="UDP-Glycosyltransferase/glycogen phosphorylase"/>
    <property type="match status" value="1"/>
</dbReference>
<dbReference type="Pfam" id="PF02684">
    <property type="entry name" value="LpxB"/>
    <property type="match status" value="1"/>
</dbReference>
<evidence type="ECO:0000256" key="6">
    <source>
        <dbReference type="ARBA" id="ARBA00022556"/>
    </source>
</evidence>
<evidence type="ECO:0000313" key="13">
    <source>
        <dbReference type="Proteomes" id="UP000179334"/>
    </source>
</evidence>
<evidence type="ECO:0000256" key="4">
    <source>
        <dbReference type="ARBA" id="ARBA00020902"/>
    </source>
</evidence>